<evidence type="ECO:0000256" key="5">
    <source>
        <dbReference type="SAM" id="Phobius"/>
    </source>
</evidence>
<evidence type="ECO:0000313" key="6">
    <source>
        <dbReference type="EMBL" id="KKB26702.1"/>
    </source>
</evidence>
<dbReference type="EMBL" id="JZXN01000017">
    <property type="protein sequence ID" value="KKB26702.1"/>
    <property type="molecule type" value="Genomic_DNA"/>
</dbReference>
<feature type="transmembrane region" description="Helical" evidence="5">
    <location>
        <begin position="217"/>
        <end position="239"/>
    </location>
</feature>
<dbReference type="GO" id="GO:0016020">
    <property type="term" value="C:membrane"/>
    <property type="evidence" value="ECO:0007669"/>
    <property type="project" value="UniProtKB-SubCell"/>
</dbReference>
<evidence type="ECO:0000256" key="3">
    <source>
        <dbReference type="ARBA" id="ARBA00022989"/>
    </source>
</evidence>
<keyword evidence="7" id="KW-1185">Reference proteome</keyword>
<keyword evidence="4 5" id="KW-0472">Membrane</keyword>
<dbReference type="InterPro" id="IPR006603">
    <property type="entry name" value="PQ-loop_rpt"/>
</dbReference>
<reference evidence="6 7" key="1">
    <citation type="submission" date="2015-03" db="EMBL/GenBank/DDBJ databases">
        <title>Genome sequence of Mycoplasma meleagridis strain ATCC 25294.</title>
        <authorList>
            <person name="Yacoub E."/>
            <person name="Blanchard A."/>
            <person name="Sirand-Pugnet P."/>
            <person name="Mardassi B.B.A."/>
        </authorList>
    </citation>
    <scope>NUCLEOTIDE SEQUENCE [LARGE SCALE GENOMIC DNA]</scope>
    <source>
        <strain evidence="6 7">ATCC 25294</strain>
    </source>
</reference>
<keyword evidence="2 5" id="KW-0812">Transmembrane</keyword>
<proteinExistence type="predicted"/>
<gene>
    <name evidence="6" type="ORF">MMELEA_00840</name>
</gene>
<feature type="transmembrane region" description="Helical" evidence="5">
    <location>
        <begin position="20"/>
        <end position="45"/>
    </location>
</feature>
<evidence type="ECO:0000313" key="7">
    <source>
        <dbReference type="Proteomes" id="UP000033750"/>
    </source>
</evidence>
<dbReference type="Gene3D" id="1.20.1280.290">
    <property type="match status" value="2"/>
</dbReference>
<evidence type="ECO:0000256" key="1">
    <source>
        <dbReference type="ARBA" id="ARBA00004141"/>
    </source>
</evidence>
<sequence length="253" mass="28765">MSNLYNFFAITNPNNIPAVPVIAVFLSIFVFITTLSLSIPQLIHLKKEKNTHNDTKFLSYWIFYVGLLGWMLYGGFNIPKTAASTYANTICAFVQSFVIYYLYKYSTIKKNHKNMALPSLIFTLILNTIVGIISILGLYLKINGSGAWSADDRFARFVSTFFPILTCISFLPQVIKSFETKNFSGMSLYMILLFCINNVGWILLFIMQGILTGFDNLISPLIYQSLSLLIYGMQLQLMIRIKKGKVKPSIQYV</sequence>
<organism evidence="6 7">
    <name type="scientific">Mycoplasmopsis meleagridis ATCC 25294</name>
    <dbReference type="NCBI Taxonomy" id="1264554"/>
    <lineage>
        <taxon>Bacteria</taxon>
        <taxon>Bacillati</taxon>
        <taxon>Mycoplasmatota</taxon>
        <taxon>Mycoplasmoidales</taxon>
        <taxon>Metamycoplasmataceae</taxon>
        <taxon>Mycoplasmopsis</taxon>
    </lineage>
</organism>
<feature type="transmembrane region" description="Helical" evidence="5">
    <location>
        <begin position="115"/>
        <end position="142"/>
    </location>
</feature>
<feature type="transmembrane region" description="Helical" evidence="5">
    <location>
        <begin position="187"/>
        <end position="211"/>
    </location>
</feature>
<name>A0A0F5H1G2_9BACT</name>
<dbReference type="OrthoDB" id="398361at2"/>
<dbReference type="AlphaFoldDB" id="A0A0F5H1G2"/>
<evidence type="ECO:0000256" key="2">
    <source>
        <dbReference type="ARBA" id="ARBA00022692"/>
    </source>
</evidence>
<dbReference type="PATRIC" id="fig|1264554.4.peg.115"/>
<dbReference type="STRING" id="29561.MM26B8_04900"/>
<keyword evidence="3 5" id="KW-1133">Transmembrane helix</keyword>
<dbReference type="Proteomes" id="UP000033750">
    <property type="component" value="Unassembled WGS sequence"/>
</dbReference>
<feature type="transmembrane region" description="Helical" evidence="5">
    <location>
        <begin position="82"/>
        <end position="103"/>
    </location>
</feature>
<comment type="subcellular location">
    <subcellularLocation>
        <location evidence="1">Membrane</location>
        <topology evidence="1">Multi-pass membrane protein</topology>
    </subcellularLocation>
</comment>
<feature type="transmembrane region" description="Helical" evidence="5">
    <location>
        <begin position="57"/>
        <end position="76"/>
    </location>
</feature>
<accession>A0A0F5H1G2</accession>
<evidence type="ECO:0008006" key="8">
    <source>
        <dbReference type="Google" id="ProtNLM"/>
    </source>
</evidence>
<evidence type="ECO:0000256" key="4">
    <source>
        <dbReference type="ARBA" id="ARBA00023136"/>
    </source>
</evidence>
<protein>
    <recommendedName>
        <fullName evidence="8">PQ loop repeat family protein</fullName>
    </recommendedName>
</protein>
<feature type="transmembrane region" description="Helical" evidence="5">
    <location>
        <begin position="154"/>
        <end position="175"/>
    </location>
</feature>
<comment type="caution">
    <text evidence="6">The sequence shown here is derived from an EMBL/GenBank/DDBJ whole genome shotgun (WGS) entry which is preliminary data.</text>
</comment>
<dbReference type="RefSeq" id="WP_046097042.1">
    <property type="nucleotide sequence ID" value="NZ_JZXN01000017.1"/>
</dbReference>
<dbReference type="Pfam" id="PF04193">
    <property type="entry name" value="PQ-loop"/>
    <property type="match status" value="1"/>
</dbReference>